<dbReference type="OrthoDB" id="7218481at2"/>
<evidence type="ECO:0000313" key="4">
    <source>
        <dbReference type="Proteomes" id="UP000657200"/>
    </source>
</evidence>
<dbReference type="Proteomes" id="UP000068250">
    <property type="component" value="Chromosome I"/>
</dbReference>
<reference evidence="1" key="1">
    <citation type="submission" date="2014-09" db="EMBL/GenBank/DDBJ databases">
        <authorList>
            <person name="Magalhaes I.L.F."/>
            <person name="Oliveira U."/>
            <person name="Santos F.R."/>
            <person name="Vidigal T.H.D.A."/>
            <person name="Brescovit A.D."/>
            <person name="Santos A.J."/>
        </authorList>
    </citation>
    <scope>NUCLEOTIDE SEQUENCE</scope>
    <source>
        <strain evidence="1">LMG 23848T</strain>
    </source>
</reference>
<dbReference type="EMBL" id="LN609302">
    <property type="protein sequence ID" value="CEF53510.1"/>
    <property type="molecule type" value="Genomic_DNA"/>
</dbReference>
<evidence type="ECO:0000313" key="1">
    <source>
        <dbReference type="EMBL" id="CEF53510.1"/>
    </source>
</evidence>
<proteinExistence type="predicted"/>
<accession>A0A0U5F3H9</accession>
<dbReference type="EMBL" id="WOTE01000004">
    <property type="protein sequence ID" value="NHO39697.1"/>
    <property type="molecule type" value="Genomic_DNA"/>
</dbReference>
<protein>
    <submittedName>
        <fullName evidence="1">Uncharacterized protein</fullName>
    </submittedName>
</protein>
<name>A0A0U5F3H9_9PROT</name>
<evidence type="ECO:0000313" key="2">
    <source>
        <dbReference type="EMBL" id="NHO39697.1"/>
    </source>
</evidence>
<reference evidence="2 4" key="3">
    <citation type="journal article" date="2020" name="Int. J. Syst. Evol. Microbiol.">
        <title>Novel acetic acid bacteria from cider fermentations: Acetobacter conturbans sp. nov. and Acetobacter fallax sp. nov.</title>
        <authorList>
            <person name="Sombolestani A.S."/>
            <person name="Cleenwerck I."/>
            <person name="Cnockaert M."/>
            <person name="Borremans W."/>
            <person name="Wieme A.D."/>
            <person name="De Vuyst L."/>
            <person name="Vandamme P."/>
        </authorList>
    </citation>
    <scope>NUCLEOTIDE SEQUENCE [LARGE SCALE GENOMIC DNA]</scope>
    <source>
        <strain evidence="2 4">LMG 23848</strain>
    </source>
</reference>
<evidence type="ECO:0000313" key="3">
    <source>
        <dbReference type="Proteomes" id="UP000068250"/>
    </source>
</evidence>
<sequence>MTYQYNLFRFFYELLDVLVSRLEYSLRGLATSHVLIPPPAQSHSFLIMRAEEKEGKTFYKPAYYLFAKTRERLRGYFAKGEGRLFLDNTRHCLLIAFADSTLVVGRDATITDYHPHSFETLLALKAHLRDIKLGKYAEEYVILPKKTAIPVRPASLKQRVQAR</sequence>
<keyword evidence="4" id="KW-1185">Reference proteome</keyword>
<reference evidence="3" key="2">
    <citation type="submission" date="2014-09" db="EMBL/GenBank/DDBJ databases">
        <authorList>
            <person name="Illeghems K.G."/>
        </authorList>
    </citation>
    <scope>NUCLEOTIDE SEQUENCE [LARGE SCALE GENOMIC DNA]</scope>
    <source>
        <strain evidence="3">LMG 23848T</strain>
    </source>
</reference>
<dbReference type="AlphaFoldDB" id="A0A0U5F3H9"/>
<dbReference type="RefSeq" id="WP_059022607.1">
    <property type="nucleotide sequence ID" value="NZ_JBNZCO010000003.1"/>
</dbReference>
<dbReference type="Proteomes" id="UP000657200">
    <property type="component" value="Unassembled WGS sequence"/>
</dbReference>
<dbReference type="PATRIC" id="fig|431306.5.peg.207"/>
<dbReference type="STRING" id="431306.AGA_258"/>
<organism evidence="1 3">
    <name type="scientific">Acetobacter ghanensis</name>
    <dbReference type="NCBI Taxonomy" id="431306"/>
    <lineage>
        <taxon>Bacteria</taxon>
        <taxon>Pseudomonadati</taxon>
        <taxon>Pseudomonadota</taxon>
        <taxon>Alphaproteobacteria</taxon>
        <taxon>Acetobacterales</taxon>
        <taxon>Acetobacteraceae</taxon>
        <taxon>Acetobacter</taxon>
    </lineage>
</organism>
<gene>
    <name evidence="1" type="ORF">AGA_258</name>
    <name evidence="2" type="ORF">GOB80_08360</name>
</gene>